<dbReference type="AlphaFoldDB" id="A0A1H0RG56"/>
<accession>A0A1H0RG56</accession>
<evidence type="ECO:0000313" key="3">
    <source>
        <dbReference type="Proteomes" id="UP000198741"/>
    </source>
</evidence>
<feature type="transmembrane region" description="Helical" evidence="1">
    <location>
        <begin position="12"/>
        <end position="33"/>
    </location>
</feature>
<keyword evidence="1" id="KW-0472">Membrane</keyword>
<organism evidence="2 3">
    <name type="scientific">Nakamurella panacisegetis</name>
    <dbReference type="NCBI Taxonomy" id="1090615"/>
    <lineage>
        <taxon>Bacteria</taxon>
        <taxon>Bacillati</taxon>
        <taxon>Actinomycetota</taxon>
        <taxon>Actinomycetes</taxon>
        <taxon>Nakamurellales</taxon>
        <taxon>Nakamurellaceae</taxon>
        <taxon>Nakamurella</taxon>
    </lineage>
</organism>
<reference evidence="2 3" key="1">
    <citation type="submission" date="2016-10" db="EMBL/GenBank/DDBJ databases">
        <authorList>
            <person name="de Groot N.N."/>
        </authorList>
    </citation>
    <scope>NUCLEOTIDE SEQUENCE [LARGE SCALE GENOMIC DNA]</scope>
    <source>
        <strain evidence="3">P4-7,KCTC 19426,CECT 7604</strain>
    </source>
</reference>
<sequence length="104" mass="10696">MARFNGVKQGLAVWLWAIVTSAIIAAVAAIGGSKYNVLAQLNLPRIPVDEGDVTTVGLVAIGAAILAALLGALLGGALGTRFHRRVDAAGYSALTDQQASERQI</sequence>
<protein>
    <submittedName>
        <fullName evidence="2">Uncharacterized protein</fullName>
    </submittedName>
</protein>
<keyword evidence="1" id="KW-1133">Transmembrane helix</keyword>
<gene>
    <name evidence="2" type="ORF">SAMN04515671_3550</name>
</gene>
<proteinExistence type="predicted"/>
<keyword evidence="3" id="KW-1185">Reference proteome</keyword>
<evidence type="ECO:0000313" key="2">
    <source>
        <dbReference type="EMBL" id="SDP28411.1"/>
    </source>
</evidence>
<name>A0A1H0RG56_9ACTN</name>
<dbReference type="Proteomes" id="UP000198741">
    <property type="component" value="Chromosome I"/>
</dbReference>
<feature type="transmembrane region" description="Helical" evidence="1">
    <location>
        <begin position="53"/>
        <end position="75"/>
    </location>
</feature>
<dbReference type="EMBL" id="LT629710">
    <property type="protein sequence ID" value="SDP28411.1"/>
    <property type="molecule type" value="Genomic_DNA"/>
</dbReference>
<evidence type="ECO:0000256" key="1">
    <source>
        <dbReference type="SAM" id="Phobius"/>
    </source>
</evidence>
<keyword evidence="1" id="KW-0812">Transmembrane</keyword>